<comment type="caution">
    <text evidence="1">The sequence shown here is derived from an EMBL/GenBank/DDBJ whole genome shotgun (WGS) entry which is preliminary data.</text>
</comment>
<organism evidence="1 2">
    <name type="scientific">Cotesia typhae</name>
    <dbReference type="NCBI Taxonomy" id="2053667"/>
    <lineage>
        <taxon>Eukaryota</taxon>
        <taxon>Metazoa</taxon>
        <taxon>Ecdysozoa</taxon>
        <taxon>Arthropoda</taxon>
        <taxon>Hexapoda</taxon>
        <taxon>Insecta</taxon>
        <taxon>Pterygota</taxon>
        <taxon>Neoptera</taxon>
        <taxon>Endopterygota</taxon>
        <taxon>Hymenoptera</taxon>
        <taxon>Apocrita</taxon>
        <taxon>Ichneumonoidea</taxon>
        <taxon>Braconidae</taxon>
        <taxon>Microgastrinae</taxon>
        <taxon>Cotesia</taxon>
    </lineage>
</organism>
<accession>A0A8J5UXV0</accession>
<keyword evidence="2" id="KW-1185">Reference proteome</keyword>
<proteinExistence type="predicted"/>
<gene>
    <name evidence="1" type="ORF">G9C98_002858</name>
</gene>
<evidence type="ECO:0000313" key="2">
    <source>
        <dbReference type="Proteomes" id="UP000729913"/>
    </source>
</evidence>
<name>A0A8J5UXV0_9HYME</name>
<dbReference type="AlphaFoldDB" id="A0A8J5UXV0"/>
<evidence type="ECO:0000313" key="1">
    <source>
        <dbReference type="EMBL" id="KAG8041565.1"/>
    </source>
</evidence>
<protein>
    <submittedName>
        <fullName evidence="1">Uncharacterized protein</fullName>
    </submittedName>
</protein>
<reference evidence="1" key="2">
    <citation type="submission" date="2021-04" db="EMBL/GenBank/DDBJ databases">
        <title>Genome-wide patterns of bracovirus chromosomal integration into multiple host tissues during parasitism.</title>
        <authorList>
            <person name="Chebbi M.A.C."/>
        </authorList>
    </citation>
    <scope>NUCLEOTIDE SEQUENCE</scope>
    <source>
        <tissue evidence="1">Whole body</tissue>
    </source>
</reference>
<sequence length="86" mass="9962">MADGSIKHQCTFDSLTTTNFAFNNMVNDLQENRNEPNTIPQTNHQALPPENIKQETFFRRLKRNISQVSVRSYESFELVGILLYKA</sequence>
<reference evidence="1" key="1">
    <citation type="submission" date="2020-03" db="EMBL/GenBank/DDBJ databases">
        <authorList>
            <person name="Chebbi M.A."/>
            <person name="Drezen J.M."/>
        </authorList>
    </citation>
    <scope>NUCLEOTIDE SEQUENCE</scope>
    <source>
        <tissue evidence="1">Whole body</tissue>
    </source>
</reference>
<dbReference type="Proteomes" id="UP000729913">
    <property type="component" value="Unassembled WGS sequence"/>
</dbReference>
<dbReference type="EMBL" id="JAAOIC020000016">
    <property type="protein sequence ID" value="KAG8041565.1"/>
    <property type="molecule type" value="Genomic_DNA"/>
</dbReference>